<dbReference type="OrthoDB" id="2310150at2759"/>
<evidence type="ECO:0000313" key="4">
    <source>
        <dbReference type="Proteomes" id="UP000070501"/>
    </source>
</evidence>
<protein>
    <submittedName>
        <fullName evidence="3">NADP-dependent oxidoreductase domain-containing protein</fullName>
    </submittedName>
</protein>
<dbReference type="Gene3D" id="3.20.20.100">
    <property type="entry name" value="NADP-dependent oxidoreductase domain"/>
    <property type="match status" value="1"/>
</dbReference>
<evidence type="ECO:0000313" key="3">
    <source>
        <dbReference type="EMBL" id="KXJ87738.1"/>
    </source>
</evidence>
<evidence type="ECO:0000259" key="2">
    <source>
        <dbReference type="Pfam" id="PF00248"/>
    </source>
</evidence>
<dbReference type="SUPFAM" id="SSF51430">
    <property type="entry name" value="NAD(P)-linked oxidoreductase"/>
    <property type="match status" value="1"/>
</dbReference>
<dbReference type="PANTHER" id="PTHR43364:SF4">
    <property type="entry name" value="NAD(P)-LINKED OXIDOREDUCTASE SUPERFAMILY PROTEIN"/>
    <property type="match status" value="1"/>
</dbReference>
<accession>A0A136IS80</accession>
<sequence length="362" mass="39726">MPLIASTGDKPRVILGLMTFGPPGGESTGARITDIGEYNKVLDTLQARGYNEVDTARMYIGGKQEAHTREARWKERGLTLATKVRYPNEPGANQAAKVHESVEISLKDLGTDCVDILYLHAADRGTPFAETLEAIDNLHKAGKFVTFGLSNFTAAEVAEVVMTCKYNNWVRPTIYQAMYNAITRGIEPELVPALRRYGIDLVVYNPIAGGLFSGKIKSADIKPTEGRFSDEAGSGANYRARYFKDATFRALQTIERAVAKHEADGLTMIETALRWTVHHSKLRVRGVAGKDGGNDGVIIGISSLQQLEGNLDALEKGPLPDDVVAALDEAWMITKAEAPNYWHMDLEYKYDTREALFGTGAK</sequence>
<dbReference type="STRING" id="196109.A0A136IS80"/>
<name>A0A136IS80_9PEZI</name>
<feature type="domain" description="NADP-dependent oxidoreductase" evidence="2">
    <location>
        <begin position="13"/>
        <end position="331"/>
    </location>
</feature>
<keyword evidence="4" id="KW-1185">Reference proteome</keyword>
<gene>
    <name evidence="3" type="ORF">Micbo1qcDRAFT_167313</name>
</gene>
<dbReference type="InterPro" id="IPR036812">
    <property type="entry name" value="NAD(P)_OxRdtase_dom_sf"/>
</dbReference>
<organism evidence="3 4">
    <name type="scientific">Microdochium bolleyi</name>
    <dbReference type="NCBI Taxonomy" id="196109"/>
    <lineage>
        <taxon>Eukaryota</taxon>
        <taxon>Fungi</taxon>
        <taxon>Dikarya</taxon>
        <taxon>Ascomycota</taxon>
        <taxon>Pezizomycotina</taxon>
        <taxon>Sordariomycetes</taxon>
        <taxon>Xylariomycetidae</taxon>
        <taxon>Xylariales</taxon>
        <taxon>Microdochiaceae</taxon>
        <taxon>Microdochium</taxon>
    </lineage>
</organism>
<dbReference type="Pfam" id="PF00248">
    <property type="entry name" value="Aldo_ket_red"/>
    <property type="match status" value="1"/>
</dbReference>
<dbReference type="AlphaFoldDB" id="A0A136IS80"/>
<dbReference type="PANTHER" id="PTHR43364">
    <property type="entry name" value="NADH-SPECIFIC METHYLGLYOXAL REDUCTASE-RELATED"/>
    <property type="match status" value="1"/>
</dbReference>
<dbReference type="GO" id="GO:0016491">
    <property type="term" value="F:oxidoreductase activity"/>
    <property type="evidence" value="ECO:0007669"/>
    <property type="project" value="UniProtKB-KW"/>
</dbReference>
<dbReference type="InterPro" id="IPR050523">
    <property type="entry name" value="AKR_Detox_Biosynth"/>
</dbReference>
<dbReference type="InParanoid" id="A0A136IS80"/>
<dbReference type="EMBL" id="KQ964261">
    <property type="protein sequence ID" value="KXJ87738.1"/>
    <property type="molecule type" value="Genomic_DNA"/>
</dbReference>
<evidence type="ECO:0000256" key="1">
    <source>
        <dbReference type="ARBA" id="ARBA00023002"/>
    </source>
</evidence>
<proteinExistence type="predicted"/>
<dbReference type="InterPro" id="IPR023210">
    <property type="entry name" value="NADP_OxRdtase_dom"/>
</dbReference>
<keyword evidence="1" id="KW-0560">Oxidoreductase</keyword>
<dbReference type="CDD" id="cd19075">
    <property type="entry name" value="AKR_AKR7A1-5"/>
    <property type="match status" value="1"/>
</dbReference>
<reference evidence="4" key="1">
    <citation type="submission" date="2016-02" db="EMBL/GenBank/DDBJ databases">
        <title>Draft genome sequence of Microdochium bolleyi, a fungal endophyte of beachgrass.</title>
        <authorList>
            <consortium name="DOE Joint Genome Institute"/>
            <person name="David A.S."/>
            <person name="May G."/>
            <person name="Haridas S."/>
            <person name="Lim J."/>
            <person name="Wang M."/>
            <person name="Labutti K."/>
            <person name="Lipzen A."/>
            <person name="Barry K."/>
            <person name="Grigoriev I.V."/>
        </authorList>
    </citation>
    <scope>NUCLEOTIDE SEQUENCE [LARGE SCALE GENOMIC DNA]</scope>
    <source>
        <strain evidence="4">J235TASD1</strain>
    </source>
</reference>
<dbReference type="Proteomes" id="UP000070501">
    <property type="component" value="Unassembled WGS sequence"/>
</dbReference>